<sequence length="1007" mass="107952">MSSPADYSSLAPLGLEGVGSATIDLQAILESLAQLKLNKFVIKASEKATDPAKSPYSLAAEATTRVNALAQLAVVPLTKLSAYSKALTLSCSGNTEATEIATALQLVSNTLAQIDAAQALVESKAAHDALGEGSAPLATAAGASKQLRLQIISSMTPPKAANPQKPVAPDPLAGKVFLGEVARVLKTILGDLDVKQEADQRTILAFTGLQISPANILKTLPEIKTANKAEAEAIQKAYIAFDKTVAVPASLFDEANFYAESLPTVIKSINNGLSGISSGITRFASSASNPPQEFEKGRVAMLQAWANVQAQVETFKALLVTGSVVNAASQDIDWNGAINGSMNGSMSGIALADLEIKDPSPSDVRDALGPPTYVETVLAELGPGAGKVNEALSNFLAIPYVNTMKVTNKQGQETDLRSQILAIRERYLALQVKSVPIARDLSAYALVSKALLPRINQPNGLTLDTFLEQNTILVMKYGQKAKMIAAETNALKQEFQGILEMLQENLKDVLKQIEQQQAALEEAEKEYKLEWISAVIEGIITLAFVVAAIAALCVGAAPLAGHLAIHAGVSGAAMIMSAIKAGRLATVIDHLKTSIAAAEKSRKQLEEVIPLFGNIVGMMEKIGGAWDSITENLQVVQDVHGAWSNPKLFTPPYLQLTLDSWTAVQAAIQIYVDVVVGTRPDTPSKEMSDFSSAALMDFEAPPDYQTIEVEAVAPDDSKMGMMALMASNSASEVDAFFSAPTLRGRQMQPQDLDYMLATWSQTANALGSVGMGDLAQNCQQMAQTIQNRTRPSVQTAVQALLAFARQQPQAPTLPVSEQQWHDFYESRINSIANGKNSALVVDANLRELQSQARNIYDFSIARGAGLKDQLNQLKDQMHQVIMERDRKRAMLSAGLGFGFGGLGVAIGVIMAAIEQLTRQADDIGRRMTDMQNSARACEQAIYVVQRSSEQLSTMFSTSAAVALFWADLTTEMSTASDLWVPLGSMKKLELDLYRSTWQMVINAFAGW</sequence>
<evidence type="ECO:0000313" key="4">
    <source>
        <dbReference type="Proteomes" id="UP001309876"/>
    </source>
</evidence>
<feature type="transmembrane region" description="Helical" evidence="2">
    <location>
        <begin position="889"/>
        <end position="913"/>
    </location>
</feature>
<protein>
    <submittedName>
        <fullName evidence="3">Uncharacterized protein</fullName>
    </submittedName>
</protein>
<name>A0AAN7YHI0_9EURO</name>
<comment type="caution">
    <text evidence="3">The sequence shown here is derived from an EMBL/GenBank/DDBJ whole genome shotgun (WGS) entry which is preliminary data.</text>
</comment>
<organism evidence="3 4">
    <name type="scientific">Lithohypha guttulata</name>
    <dbReference type="NCBI Taxonomy" id="1690604"/>
    <lineage>
        <taxon>Eukaryota</taxon>
        <taxon>Fungi</taxon>
        <taxon>Dikarya</taxon>
        <taxon>Ascomycota</taxon>
        <taxon>Pezizomycotina</taxon>
        <taxon>Eurotiomycetes</taxon>
        <taxon>Chaetothyriomycetidae</taxon>
        <taxon>Chaetothyriales</taxon>
        <taxon>Trichomeriaceae</taxon>
        <taxon>Lithohypha</taxon>
    </lineage>
</organism>
<gene>
    <name evidence="3" type="ORF">LTR05_004262</name>
</gene>
<accession>A0AAN7YHI0</accession>
<dbReference type="Gene3D" id="1.20.1170.10">
    <property type="match status" value="1"/>
</dbReference>
<keyword evidence="2" id="KW-0812">Transmembrane</keyword>
<keyword evidence="1" id="KW-0175">Coiled coil</keyword>
<feature type="transmembrane region" description="Helical" evidence="2">
    <location>
        <begin position="534"/>
        <end position="557"/>
    </location>
</feature>
<dbReference type="EMBL" id="JAVRRJ010000003">
    <property type="protein sequence ID" value="KAK5087091.1"/>
    <property type="molecule type" value="Genomic_DNA"/>
</dbReference>
<dbReference type="Proteomes" id="UP001309876">
    <property type="component" value="Unassembled WGS sequence"/>
</dbReference>
<dbReference type="AlphaFoldDB" id="A0AAN7YHI0"/>
<keyword evidence="2" id="KW-0472">Membrane</keyword>
<proteinExistence type="predicted"/>
<keyword evidence="2" id="KW-1133">Transmembrane helix</keyword>
<feature type="coiled-coil region" evidence="1">
    <location>
        <begin position="492"/>
        <end position="530"/>
    </location>
</feature>
<evidence type="ECO:0000313" key="3">
    <source>
        <dbReference type="EMBL" id="KAK5087091.1"/>
    </source>
</evidence>
<reference evidence="3 4" key="1">
    <citation type="submission" date="2023-08" db="EMBL/GenBank/DDBJ databases">
        <title>Black Yeasts Isolated from many extreme environments.</title>
        <authorList>
            <person name="Coleine C."/>
            <person name="Stajich J.E."/>
            <person name="Selbmann L."/>
        </authorList>
    </citation>
    <scope>NUCLEOTIDE SEQUENCE [LARGE SCALE GENOMIC DNA]</scope>
    <source>
        <strain evidence="3 4">CCFEE 5910</strain>
    </source>
</reference>
<evidence type="ECO:0000256" key="1">
    <source>
        <dbReference type="SAM" id="Coils"/>
    </source>
</evidence>
<keyword evidence="4" id="KW-1185">Reference proteome</keyword>
<evidence type="ECO:0000256" key="2">
    <source>
        <dbReference type="SAM" id="Phobius"/>
    </source>
</evidence>